<accession>A0A399EZT5</accession>
<organism evidence="1 2">
    <name type="scientific">Meiothermus luteus</name>
    <dbReference type="NCBI Taxonomy" id="2026184"/>
    <lineage>
        <taxon>Bacteria</taxon>
        <taxon>Thermotogati</taxon>
        <taxon>Deinococcota</taxon>
        <taxon>Deinococci</taxon>
        <taxon>Thermales</taxon>
        <taxon>Thermaceae</taxon>
        <taxon>Meiothermus</taxon>
    </lineage>
</organism>
<sequence length="97" mass="10964">MRALKVTVFWVRPPEEAPLPEARSTLESLLASFYQAFPEYAGALAFSQTPHPPRHVFLYVGQDCSGLLPEAGRFLQELLEQAFPQGEVRAYGRVWLD</sequence>
<keyword evidence="2" id="KW-1185">Reference proteome</keyword>
<proteinExistence type="predicted"/>
<evidence type="ECO:0000313" key="2">
    <source>
        <dbReference type="Proteomes" id="UP000265800"/>
    </source>
</evidence>
<gene>
    <name evidence="1" type="ORF">Mlute_00164</name>
</gene>
<dbReference type="OrthoDB" id="32603at2"/>
<name>A0A399EZT5_9DEIN</name>
<dbReference type="AlphaFoldDB" id="A0A399EZT5"/>
<protein>
    <submittedName>
        <fullName evidence="1">Uncharacterized protein</fullName>
    </submittedName>
</protein>
<dbReference type="RefSeq" id="WP_119358883.1">
    <property type="nucleotide sequence ID" value="NZ_QWKZ01000002.1"/>
</dbReference>
<comment type="caution">
    <text evidence="1">The sequence shown here is derived from an EMBL/GenBank/DDBJ whole genome shotgun (WGS) entry which is preliminary data.</text>
</comment>
<dbReference type="EMBL" id="QWKZ01000002">
    <property type="protein sequence ID" value="RIH90044.1"/>
    <property type="molecule type" value="Genomic_DNA"/>
</dbReference>
<dbReference type="Proteomes" id="UP000265800">
    <property type="component" value="Unassembled WGS sequence"/>
</dbReference>
<evidence type="ECO:0000313" key="1">
    <source>
        <dbReference type="EMBL" id="RIH90044.1"/>
    </source>
</evidence>
<reference evidence="1 2" key="1">
    <citation type="submission" date="2018-08" db="EMBL/GenBank/DDBJ databases">
        <title>Meiothermus luteus KCTC 52599 genome sequencing project.</title>
        <authorList>
            <person name="Da Costa M.S."/>
            <person name="Albuquerque L."/>
            <person name="Raposo P."/>
            <person name="Froufe H.J.C."/>
            <person name="Barroso C.S."/>
            <person name="Egas C."/>
        </authorList>
    </citation>
    <scope>NUCLEOTIDE SEQUENCE [LARGE SCALE GENOMIC DNA]</scope>
    <source>
        <strain evidence="1 2">KCTC 52599</strain>
    </source>
</reference>